<dbReference type="KEGG" id="pcw:110197877"/>
<dbReference type="GeneID" id="110197877"/>
<dbReference type="Proteomes" id="UP000515140">
    <property type="component" value="Unplaced"/>
</dbReference>
<dbReference type="AlphaFoldDB" id="A0A6P5J2M8"/>
<sequence length="267" mass="29572">MFLFVTLHSSRSHSFYLPLKTPSSSLIGSTFILLMEQSCLVVDIGSAYCKAGWAGGNYPLVRVPSVVGHLPSPQNPNPRPGPSLIRTRVLVGSNKLPIIKELPTEFIINRGTITNWDAMEFVWRHIFTELNNTPKDHPLLVTGLLLNDEHCRQKITEVMMETFNVPSLHIGNQAELALFGSGLLTGMVLDCGAGLTHIAPIFGGQMISNGTLVYNLGGIDISSLLYKSLINRDADLNHFIMREAMEDLKEKICYVSKNPDQRNLLVM</sequence>
<dbReference type="InterPro" id="IPR043129">
    <property type="entry name" value="ATPase_NBD"/>
</dbReference>
<dbReference type="SMART" id="SM00268">
    <property type="entry name" value="ACTIN"/>
    <property type="match status" value="1"/>
</dbReference>
<dbReference type="PANTHER" id="PTHR11937">
    <property type="entry name" value="ACTIN"/>
    <property type="match status" value="1"/>
</dbReference>
<dbReference type="RefSeq" id="XP_020827588.1">
    <property type="nucleotide sequence ID" value="XM_020971929.1"/>
</dbReference>
<dbReference type="SUPFAM" id="SSF53067">
    <property type="entry name" value="Actin-like ATPase domain"/>
    <property type="match status" value="2"/>
</dbReference>
<name>A0A6P5J2M8_PHACI</name>
<keyword evidence="3" id="KW-1185">Reference proteome</keyword>
<evidence type="ECO:0000313" key="3">
    <source>
        <dbReference type="Proteomes" id="UP000515140"/>
    </source>
</evidence>
<dbReference type="InParanoid" id="A0A6P5J2M8"/>
<gene>
    <name evidence="4" type="primary">LOC110197877</name>
</gene>
<proteinExistence type="inferred from homology"/>
<organism evidence="3 4">
    <name type="scientific">Phascolarctos cinereus</name>
    <name type="common">Koala</name>
    <dbReference type="NCBI Taxonomy" id="38626"/>
    <lineage>
        <taxon>Eukaryota</taxon>
        <taxon>Metazoa</taxon>
        <taxon>Chordata</taxon>
        <taxon>Craniata</taxon>
        <taxon>Vertebrata</taxon>
        <taxon>Euteleostomi</taxon>
        <taxon>Mammalia</taxon>
        <taxon>Metatheria</taxon>
        <taxon>Diprotodontia</taxon>
        <taxon>Phascolarctidae</taxon>
        <taxon>Phascolarctos</taxon>
    </lineage>
</organism>
<dbReference type="PRINTS" id="PR00190">
    <property type="entry name" value="ACTIN"/>
</dbReference>
<dbReference type="Pfam" id="PF00022">
    <property type="entry name" value="Actin"/>
    <property type="match status" value="1"/>
</dbReference>
<accession>A0A6P5J2M8</accession>
<evidence type="ECO:0000256" key="1">
    <source>
        <dbReference type="ARBA" id="ARBA00006752"/>
    </source>
</evidence>
<evidence type="ECO:0000313" key="4">
    <source>
        <dbReference type="RefSeq" id="XP_020827588.1"/>
    </source>
</evidence>
<reference evidence="4" key="1">
    <citation type="submission" date="2025-08" db="UniProtKB">
        <authorList>
            <consortium name="RefSeq"/>
        </authorList>
    </citation>
    <scope>IDENTIFICATION</scope>
    <source>
        <tissue evidence="4">Spleen</tissue>
    </source>
</reference>
<evidence type="ECO:0000256" key="2">
    <source>
        <dbReference type="RuleBase" id="RU000487"/>
    </source>
</evidence>
<dbReference type="InterPro" id="IPR004000">
    <property type="entry name" value="Actin"/>
</dbReference>
<dbReference type="Gene3D" id="3.90.640.10">
    <property type="entry name" value="Actin, Chain A, domain 4"/>
    <property type="match status" value="1"/>
</dbReference>
<dbReference type="Gene3D" id="3.30.420.40">
    <property type="match status" value="2"/>
</dbReference>
<protein>
    <submittedName>
        <fullName evidence="4">Actin-like</fullName>
    </submittedName>
</protein>
<dbReference type="FunFam" id="3.30.420.40:FF:000050">
    <property type="entry name" value="Actin, alpha skeletal muscle"/>
    <property type="match status" value="1"/>
</dbReference>
<comment type="similarity">
    <text evidence="1 2">Belongs to the actin family.</text>
</comment>